<keyword evidence="4" id="KW-1185">Reference proteome</keyword>
<dbReference type="GO" id="GO:0035299">
    <property type="term" value="F:inositol-1,3,4,5,6-pentakisphosphate 2-kinase activity"/>
    <property type="evidence" value="ECO:0007669"/>
    <property type="project" value="UniProtKB-EC"/>
</dbReference>
<dbReference type="InterPro" id="IPR043001">
    <property type="entry name" value="IP5_2-K_N_lobe"/>
</dbReference>
<dbReference type="EMBL" id="WJQU01000001">
    <property type="protein sequence ID" value="KAJ6646544.1"/>
    <property type="molecule type" value="Genomic_DNA"/>
</dbReference>
<accession>A0A9Q0NA88</accession>
<keyword evidence="2" id="KW-0067">ATP-binding</keyword>
<comment type="similarity">
    <text evidence="1">Belongs to the IPK1 type 2 family.</text>
</comment>
<feature type="non-terminal residue" evidence="3">
    <location>
        <position position="104"/>
    </location>
</feature>
<name>A0A9Q0NA88_9DIPT</name>
<keyword evidence="2" id="KW-0547">Nucleotide-binding</keyword>
<gene>
    <name evidence="3" type="ORF">Bhyg_01757</name>
</gene>
<dbReference type="Proteomes" id="UP001151699">
    <property type="component" value="Chromosome A"/>
</dbReference>
<dbReference type="InterPro" id="IPR009286">
    <property type="entry name" value="Ins_P5_2-kin"/>
</dbReference>
<dbReference type="EC" id="2.7.1.158" evidence="2"/>
<keyword evidence="2" id="KW-0418">Kinase</keyword>
<protein>
    <recommendedName>
        <fullName evidence="2">Inositol-pentakisphosphate 2-kinase</fullName>
        <ecNumber evidence="2">2.7.1.158</ecNumber>
    </recommendedName>
</protein>
<comment type="domain">
    <text evidence="2">The EXKPK motif is conserved in inositol-pentakisphosphate 2-kinases of both family 1 and 2.</text>
</comment>
<sequence>TPHNLAYRAEGNANLVLSISKSRQILRLLKTVKDCNDADDNELDKLQATVRYVKSFTRLLAEEFKIIPQITEIKINNYNAFNNWLLQYRPVSIFEIFFKNCGLN</sequence>
<dbReference type="Pfam" id="PF06090">
    <property type="entry name" value="Ins_P5_2-kin"/>
    <property type="match status" value="1"/>
</dbReference>
<evidence type="ECO:0000256" key="1">
    <source>
        <dbReference type="ARBA" id="ARBA00007229"/>
    </source>
</evidence>
<proteinExistence type="inferred from homology"/>
<reference evidence="3" key="1">
    <citation type="submission" date="2022-07" db="EMBL/GenBank/DDBJ databases">
        <authorList>
            <person name="Trinca V."/>
            <person name="Uliana J.V.C."/>
            <person name="Torres T.T."/>
            <person name="Ward R.J."/>
            <person name="Monesi N."/>
        </authorList>
    </citation>
    <scope>NUCLEOTIDE SEQUENCE</scope>
    <source>
        <strain evidence="3">HSMRA1968</strain>
        <tissue evidence="3">Whole embryos</tissue>
    </source>
</reference>
<comment type="caution">
    <text evidence="3">The sequence shown here is derived from an EMBL/GenBank/DDBJ whole genome shotgun (WGS) entry which is preliminary data.</text>
</comment>
<keyword evidence="2" id="KW-0808">Transferase</keyword>
<evidence type="ECO:0000256" key="2">
    <source>
        <dbReference type="RuleBase" id="RU364126"/>
    </source>
</evidence>
<organism evidence="3 4">
    <name type="scientific">Pseudolycoriella hygida</name>
    <dbReference type="NCBI Taxonomy" id="35572"/>
    <lineage>
        <taxon>Eukaryota</taxon>
        <taxon>Metazoa</taxon>
        <taxon>Ecdysozoa</taxon>
        <taxon>Arthropoda</taxon>
        <taxon>Hexapoda</taxon>
        <taxon>Insecta</taxon>
        <taxon>Pterygota</taxon>
        <taxon>Neoptera</taxon>
        <taxon>Endopterygota</taxon>
        <taxon>Diptera</taxon>
        <taxon>Nematocera</taxon>
        <taxon>Sciaroidea</taxon>
        <taxon>Sciaridae</taxon>
        <taxon>Pseudolycoriella</taxon>
    </lineage>
</organism>
<dbReference type="GO" id="GO:0005524">
    <property type="term" value="F:ATP binding"/>
    <property type="evidence" value="ECO:0007669"/>
    <property type="project" value="UniProtKB-KW"/>
</dbReference>
<evidence type="ECO:0000313" key="3">
    <source>
        <dbReference type="EMBL" id="KAJ6646544.1"/>
    </source>
</evidence>
<dbReference type="AlphaFoldDB" id="A0A9Q0NA88"/>
<dbReference type="Gene3D" id="3.30.200.110">
    <property type="entry name" value="Inositol-pentakisphosphate 2-kinase, N-lobe"/>
    <property type="match status" value="1"/>
</dbReference>
<feature type="non-terminal residue" evidence="3">
    <location>
        <position position="1"/>
    </location>
</feature>
<comment type="function">
    <text evidence="2">Phosphorylates Ins(1,3,4,5,6)P5 at position 2 to form Ins(1,2,3,4,5,6)P6 (InsP6 or phytate).</text>
</comment>
<comment type="catalytic activity">
    <reaction evidence="2">
        <text>1D-myo-inositol 1,3,4,5,6-pentakisphosphate + ATP = 1D-myo-inositol hexakisphosphate + ADP + H(+)</text>
        <dbReference type="Rhea" id="RHEA:20313"/>
        <dbReference type="ChEBI" id="CHEBI:15378"/>
        <dbReference type="ChEBI" id="CHEBI:30616"/>
        <dbReference type="ChEBI" id="CHEBI:57733"/>
        <dbReference type="ChEBI" id="CHEBI:58130"/>
        <dbReference type="ChEBI" id="CHEBI:456216"/>
        <dbReference type="EC" id="2.7.1.158"/>
    </reaction>
</comment>
<evidence type="ECO:0000313" key="4">
    <source>
        <dbReference type="Proteomes" id="UP001151699"/>
    </source>
</evidence>